<reference evidence="2 3" key="1">
    <citation type="submission" date="2019-03" db="EMBL/GenBank/DDBJ databases">
        <title>Genomic Encyclopedia of Type Strains, Phase IV (KMG-IV): sequencing the most valuable type-strain genomes for metagenomic binning, comparative biology and taxonomic classification.</title>
        <authorList>
            <person name="Goeker M."/>
        </authorList>
    </citation>
    <scope>NUCLEOTIDE SEQUENCE [LARGE SCALE GENOMIC DNA]</scope>
    <source>
        <strain evidence="2 3">DSM 24179</strain>
    </source>
</reference>
<evidence type="ECO:0000256" key="1">
    <source>
        <dbReference type="SAM" id="Coils"/>
    </source>
</evidence>
<evidence type="ECO:0000313" key="2">
    <source>
        <dbReference type="EMBL" id="TCO07669.1"/>
    </source>
</evidence>
<accession>A0A4R2GH18</accession>
<protein>
    <submittedName>
        <fullName evidence="2">Uncharacterized protein</fullName>
    </submittedName>
</protein>
<name>A0A4R2GH18_9BACT</name>
<feature type="coiled-coil region" evidence="1">
    <location>
        <begin position="102"/>
        <end position="147"/>
    </location>
</feature>
<comment type="caution">
    <text evidence="2">The sequence shown here is derived from an EMBL/GenBank/DDBJ whole genome shotgun (WGS) entry which is preliminary data.</text>
</comment>
<dbReference type="RefSeq" id="WP_132433998.1">
    <property type="nucleotide sequence ID" value="NZ_SLWK01000007.1"/>
</dbReference>
<keyword evidence="3" id="KW-1185">Reference proteome</keyword>
<organism evidence="2 3">
    <name type="scientific">Natronoflexus pectinivorans</name>
    <dbReference type="NCBI Taxonomy" id="682526"/>
    <lineage>
        <taxon>Bacteria</taxon>
        <taxon>Pseudomonadati</taxon>
        <taxon>Bacteroidota</taxon>
        <taxon>Bacteroidia</taxon>
        <taxon>Marinilabiliales</taxon>
        <taxon>Marinilabiliaceae</taxon>
        <taxon>Natronoflexus</taxon>
    </lineage>
</organism>
<dbReference type="EMBL" id="SLWK01000007">
    <property type="protein sequence ID" value="TCO07669.1"/>
    <property type="molecule type" value="Genomic_DNA"/>
</dbReference>
<gene>
    <name evidence="2" type="ORF">EV194_10753</name>
</gene>
<proteinExistence type="predicted"/>
<keyword evidence="1" id="KW-0175">Coiled coil</keyword>
<evidence type="ECO:0000313" key="3">
    <source>
        <dbReference type="Proteomes" id="UP000295221"/>
    </source>
</evidence>
<dbReference type="Proteomes" id="UP000295221">
    <property type="component" value="Unassembled WGS sequence"/>
</dbReference>
<dbReference type="OrthoDB" id="597123at2"/>
<sequence length="289" mass="33792">MRNLILLMLVPFLWQCTSGPSRTELMQMNDSLLVETAKKEIQLNQLVETLGDIDENLRLIKEKEQIISVQAESGDMRGRTGEQINEDIQLIYELMVQNKDRIQELEAQLRNSGVENNRVNRLIAGLNEQLQEKSAQIVLLQEQLQQRELVIDHLNLEIMDLSFEMDSIRKANESTRQELDQTTDYYNRAWYTMGTRRELRNQNILTREGFLFFGSTRILKEDFDKSYFQQIDIREKDTIQLYTSKAEVLSNHPSGSFQLVTGEEGNLILVIEDPELFWSITRYLVIQVN</sequence>
<dbReference type="AlphaFoldDB" id="A0A4R2GH18"/>